<accession>A0AAV1DQA4</accession>
<organism evidence="2 3">
    <name type="scientific">Oldenlandia corymbosa var. corymbosa</name>
    <dbReference type="NCBI Taxonomy" id="529605"/>
    <lineage>
        <taxon>Eukaryota</taxon>
        <taxon>Viridiplantae</taxon>
        <taxon>Streptophyta</taxon>
        <taxon>Embryophyta</taxon>
        <taxon>Tracheophyta</taxon>
        <taxon>Spermatophyta</taxon>
        <taxon>Magnoliopsida</taxon>
        <taxon>eudicotyledons</taxon>
        <taxon>Gunneridae</taxon>
        <taxon>Pentapetalae</taxon>
        <taxon>asterids</taxon>
        <taxon>lamiids</taxon>
        <taxon>Gentianales</taxon>
        <taxon>Rubiaceae</taxon>
        <taxon>Rubioideae</taxon>
        <taxon>Spermacoceae</taxon>
        <taxon>Hedyotis-Oldenlandia complex</taxon>
        <taxon>Oldenlandia</taxon>
    </lineage>
</organism>
<feature type="compositionally biased region" description="Polar residues" evidence="1">
    <location>
        <begin position="54"/>
        <end position="66"/>
    </location>
</feature>
<protein>
    <submittedName>
        <fullName evidence="2">OLC1v1008625C1</fullName>
    </submittedName>
</protein>
<reference evidence="2" key="1">
    <citation type="submission" date="2023-03" db="EMBL/GenBank/DDBJ databases">
        <authorList>
            <person name="Julca I."/>
        </authorList>
    </citation>
    <scope>NUCLEOTIDE SEQUENCE</scope>
</reference>
<dbReference type="AlphaFoldDB" id="A0AAV1DQA4"/>
<feature type="non-terminal residue" evidence="2">
    <location>
        <position position="66"/>
    </location>
</feature>
<dbReference type="EMBL" id="OX459123">
    <property type="protein sequence ID" value="CAI9108918.1"/>
    <property type="molecule type" value="Genomic_DNA"/>
</dbReference>
<gene>
    <name evidence="2" type="ORF">OLC1_LOCUS16909</name>
</gene>
<feature type="region of interest" description="Disordered" evidence="1">
    <location>
        <begin position="1"/>
        <end position="66"/>
    </location>
</feature>
<evidence type="ECO:0000256" key="1">
    <source>
        <dbReference type="SAM" id="MobiDB-lite"/>
    </source>
</evidence>
<feature type="compositionally biased region" description="Polar residues" evidence="1">
    <location>
        <begin position="33"/>
        <end position="44"/>
    </location>
</feature>
<feature type="compositionally biased region" description="Low complexity" evidence="1">
    <location>
        <begin position="9"/>
        <end position="32"/>
    </location>
</feature>
<evidence type="ECO:0000313" key="3">
    <source>
        <dbReference type="Proteomes" id="UP001161247"/>
    </source>
</evidence>
<sequence>MTSNFRRLPPLSGDSISGDSPPSGQSGVSPQILSTSGDSLQSGDSLRDFPPPATSSTPPDFLHSSL</sequence>
<name>A0AAV1DQA4_OLDCO</name>
<dbReference type="Proteomes" id="UP001161247">
    <property type="component" value="Chromosome 6"/>
</dbReference>
<evidence type="ECO:0000313" key="2">
    <source>
        <dbReference type="EMBL" id="CAI9108918.1"/>
    </source>
</evidence>
<proteinExistence type="predicted"/>
<keyword evidence="3" id="KW-1185">Reference proteome</keyword>